<dbReference type="SUPFAM" id="SSF52317">
    <property type="entry name" value="Class I glutamine amidotransferase-like"/>
    <property type="match status" value="1"/>
</dbReference>
<dbReference type="PATRIC" id="fig|276.5.peg.109"/>
<name>A0A0A2WXK8_THEFI</name>
<dbReference type="AlphaFoldDB" id="A0A0A2WXK8"/>
<dbReference type="Gene3D" id="3.40.50.880">
    <property type="match status" value="1"/>
</dbReference>
<gene>
    <name evidence="1" type="ORF">THFILI_06080</name>
</gene>
<accession>A0A0A2WXK8</accession>
<dbReference type="InterPro" id="IPR029062">
    <property type="entry name" value="Class_I_gatase-like"/>
</dbReference>
<evidence type="ECO:0000313" key="2">
    <source>
        <dbReference type="Proteomes" id="UP000030364"/>
    </source>
</evidence>
<dbReference type="OrthoDB" id="32975at2"/>
<evidence type="ECO:0008006" key="3">
    <source>
        <dbReference type="Google" id="ProtNLM"/>
    </source>
</evidence>
<dbReference type="EMBL" id="JPSL02000039">
    <property type="protein sequence ID" value="KGQ23030.1"/>
    <property type="molecule type" value="Genomic_DNA"/>
</dbReference>
<sequence length="166" mass="18270">MLGVLLFPGFYEVEAALALEAARALGLERATLAKGRRALLGRAGAVWTPTYAFPARPSLRALVLPGAEGVERWGADPVYLAFLDEVWEDLEAVFVGENAHLFLAEAGRLPPRVAAPEGVAPLLLAQGYRVEEAPWHREGRVWTTRGGMDLWAALWDWGQNVIERRV</sequence>
<proteinExistence type="predicted"/>
<keyword evidence="2" id="KW-1185">Reference proteome</keyword>
<organism evidence="1 2">
    <name type="scientific">Thermus filiformis</name>
    <dbReference type="NCBI Taxonomy" id="276"/>
    <lineage>
        <taxon>Bacteria</taxon>
        <taxon>Thermotogati</taxon>
        <taxon>Deinococcota</taxon>
        <taxon>Deinococci</taxon>
        <taxon>Thermales</taxon>
        <taxon>Thermaceae</taxon>
        <taxon>Thermus</taxon>
    </lineage>
</organism>
<dbReference type="STRING" id="276.THFILI_06080"/>
<dbReference type="RefSeq" id="WP_038060474.1">
    <property type="nucleotide sequence ID" value="NZ_JPSL02000039.1"/>
</dbReference>
<dbReference type="Proteomes" id="UP000030364">
    <property type="component" value="Unassembled WGS sequence"/>
</dbReference>
<comment type="caution">
    <text evidence="1">The sequence shown here is derived from an EMBL/GenBank/DDBJ whole genome shotgun (WGS) entry which is preliminary data.</text>
</comment>
<protein>
    <recommendedName>
        <fullName evidence="3">DJ-1/PfpI domain-containing protein</fullName>
    </recommendedName>
</protein>
<evidence type="ECO:0000313" key="1">
    <source>
        <dbReference type="EMBL" id="KGQ23030.1"/>
    </source>
</evidence>
<reference evidence="1 2" key="1">
    <citation type="journal article" date="2015" name="Genome Announc.">
        <title>Draft Genome Sequence of the Thermophile Thermus filiformis ATCC 43280, Producer of Carotenoid-(Di)glucoside-Branched Fatty Acid (Di)esters and Source of Hyperthermostable Enzymes of Biotechnological Interest.</title>
        <authorList>
            <person name="Mandelli F."/>
            <person name="Oliveira Ramires B."/>
            <person name="Couger M.B."/>
            <person name="Paixao D.A."/>
            <person name="Camilo C.M."/>
            <person name="Polikarpov I."/>
            <person name="Prade R."/>
            <person name="Riano-Pachon D.M."/>
            <person name="Squina F.M."/>
        </authorList>
    </citation>
    <scope>NUCLEOTIDE SEQUENCE [LARGE SCALE GENOMIC DNA]</scope>
    <source>
        <strain evidence="1 2">ATCC 43280</strain>
    </source>
</reference>